<evidence type="ECO:0000313" key="3">
    <source>
        <dbReference type="EMBL" id="CAE2267355.1"/>
    </source>
</evidence>
<keyword evidence="1" id="KW-1133">Transmembrane helix</keyword>
<feature type="chain" id="PRO_5030757104" evidence="2">
    <location>
        <begin position="26"/>
        <end position="339"/>
    </location>
</feature>
<dbReference type="InterPro" id="IPR039987">
    <property type="entry name" value="PGRL1"/>
</dbReference>
<evidence type="ECO:0000256" key="2">
    <source>
        <dbReference type="SAM" id="SignalP"/>
    </source>
</evidence>
<dbReference type="GO" id="GO:0009535">
    <property type="term" value="C:chloroplast thylakoid membrane"/>
    <property type="evidence" value="ECO:0007669"/>
    <property type="project" value="InterPro"/>
</dbReference>
<dbReference type="PANTHER" id="PTHR31032">
    <property type="entry name" value="PGR5-LIKE PROTEIN 1B, CHLOROPLASTIC"/>
    <property type="match status" value="1"/>
</dbReference>
<keyword evidence="1" id="KW-0472">Membrane</keyword>
<proteinExistence type="predicted"/>
<dbReference type="AlphaFoldDB" id="A0A7S4N636"/>
<keyword evidence="1" id="KW-0812">Transmembrane</keyword>
<evidence type="ECO:0000256" key="1">
    <source>
        <dbReference type="SAM" id="Phobius"/>
    </source>
</evidence>
<protein>
    <submittedName>
        <fullName evidence="3">Uncharacterized protein</fullName>
    </submittedName>
</protein>
<accession>A0A7S4N636</accession>
<sequence>MALLRMNGALLAAALAAAFVGTSDAFAPSASQRSSAFVGSSARSLPSGTAVFMEEKDADPVTITSTGGGGKKEIGYDEVTGRFYETGMDEIECIPDDEYCAVDKSTGKLVRLTVKEKERIFLDSLQSYYTSGRQILDDAEFDTLKEDLSWNGSPVVALNREETRFLNALQAYNKGEPSMSDSEFDVLKTKLKEEKSPIAVSTDPKCYIDSGICRVTFQKDNFRNNLLYLPLGAIFTVVWLGLGFEFIEPLIRLNPIVLLGLGAYPIYKYSIEFTDKFIFPNNSIAYGPCPSCEAENRVYFGDILGVEGYNEVAEIKCKNCKAVIEVQQKTLRASSLPKA</sequence>
<feature type="signal peptide" evidence="2">
    <location>
        <begin position="1"/>
        <end position="25"/>
    </location>
</feature>
<reference evidence="3" key="1">
    <citation type="submission" date="2021-01" db="EMBL/GenBank/DDBJ databases">
        <authorList>
            <person name="Corre E."/>
            <person name="Pelletier E."/>
            <person name="Niang G."/>
            <person name="Scheremetjew M."/>
            <person name="Finn R."/>
            <person name="Kale V."/>
            <person name="Holt S."/>
            <person name="Cochrane G."/>
            <person name="Meng A."/>
            <person name="Brown T."/>
            <person name="Cohen L."/>
        </authorList>
    </citation>
    <scope>NUCLEOTIDE SEQUENCE</scope>
    <source>
        <strain evidence="3">Isolate 1302-5</strain>
    </source>
</reference>
<dbReference type="GO" id="GO:0016730">
    <property type="term" value="F:oxidoreductase activity, acting on iron-sulfur proteins as donors"/>
    <property type="evidence" value="ECO:0007669"/>
    <property type="project" value="InterPro"/>
</dbReference>
<dbReference type="PANTHER" id="PTHR31032:SF1">
    <property type="entry name" value="PGR5-LIKE PROTEIN 1B, CHLOROPLASTIC"/>
    <property type="match status" value="1"/>
</dbReference>
<name>A0A7S4N636_9STRA</name>
<dbReference type="EMBL" id="HBKQ01043147">
    <property type="protein sequence ID" value="CAE2267355.1"/>
    <property type="molecule type" value="Transcribed_RNA"/>
</dbReference>
<feature type="transmembrane region" description="Helical" evidence="1">
    <location>
        <begin position="226"/>
        <end position="247"/>
    </location>
</feature>
<gene>
    <name evidence="3" type="ORF">OAUR00152_LOCUS29727</name>
</gene>
<dbReference type="GO" id="GO:0009773">
    <property type="term" value="P:photosynthetic electron transport in photosystem I"/>
    <property type="evidence" value="ECO:0007669"/>
    <property type="project" value="InterPro"/>
</dbReference>
<organism evidence="3">
    <name type="scientific">Odontella aurita</name>
    <dbReference type="NCBI Taxonomy" id="265563"/>
    <lineage>
        <taxon>Eukaryota</taxon>
        <taxon>Sar</taxon>
        <taxon>Stramenopiles</taxon>
        <taxon>Ochrophyta</taxon>
        <taxon>Bacillariophyta</taxon>
        <taxon>Mediophyceae</taxon>
        <taxon>Biddulphiophycidae</taxon>
        <taxon>Eupodiscales</taxon>
        <taxon>Odontellaceae</taxon>
        <taxon>Odontella</taxon>
    </lineage>
</organism>
<keyword evidence="2" id="KW-0732">Signal</keyword>